<keyword evidence="2" id="KW-1185">Reference proteome</keyword>
<protein>
    <submittedName>
        <fullName evidence="1">Uncharacterized protein</fullName>
    </submittedName>
</protein>
<gene>
    <name evidence="1" type="ORF">PsorP6_002943</name>
</gene>
<dbReference type="EMBL" id="CM047587">
    <property type="protein sequence ID" value="KAI9907800.1"/>
    <property type="molecule type" value="Genomic_DNA"/>
</dbReference>
<evidence type="ECO:0000313" key="2">
    <source>
        <dbReference type="Proteomes" id="UP001163321"/>
    </source>
</evidence>
<evidence type="ECO:0000313" key="1">
    <source>
        <dbReference type="EMBL" id="KAI9907800.1"/>
    </source>
</evidence>
<organism evidence="1 2">
    <name type="scientific">Peronosclerospora sorghi</name>
    <dbReference type="NCBI Taxonomy" id="230839"/>
    <lineage>
        <taxon>Eukaryota</taxon>
        <taxon>Sar</taxon>
        <taxon>Stramenopiles</taxon>
        <taxon>Oomycota</taxon>
        <taxon>Peronosporomycetes</taxon>
        <taxon>Peronosporales</taxon>
        <taxon>Peronosporaceae</taxon>
        <taxon>Peronosclerospora</taxon>
    </lineage>
</organism>
<reference evidence="1 2" key="1">
    <citation type="journal article" date="2022" name="bioRxiv">
        <title>The genome of the oomycete Peronosclerospora sorghi, a cosmopolitan pathogen of maize and sorghum, is inflated with dispersed pseudogenes.</title>
        <authorList>
            <person name="Fletcher K."/>
            <person name="Martin F."/>
            <person name="Isakeit T."/>
            <person name="Cavanaugh K."/>
            <person name="Magill C."/>
            <person name="Michelmore R."/>
        </authorList>
    </citation>
    <scope>NUCLEOTIDE SEQUENCE [LARGE SCALE GENOMIC DNA]</scope>
    <source>
        <strain evidence="1">P6</strain>
    </source>
</reference>
<sequence>MVAVAIRTASTLSQVGGLMMSYAHLAPGSFYTHTICRGRRGWDWHPSLHQGWGHMLQCDVGRRRKNPTMDVKKAMGAAGSRTHGQDHAPCSCAKLYMAKKMHWVRYPL</sequence>
<dbReference type="Proteomes" id="UP001163321">
    <property type="component" value="Chromosome 8"/>
</dbReference>
<name>A0ACC0VN83_9STRA</name>
<accession>A0ACC0VN83</accession>
<comment type="caution">
    <text evidence="1">The sequence shown here is derived from an EMBL/GenBank/DDBJ whole genome shotgun (WGS) entry which is preliminary data.</text>
</comment>
<proteinExistence type="predicted"/>